<dbReference type="Proteomes" id="UP001183246">
    <property type="component" value="Unassembled WGS sequence"/>
</dbReference>
<protein>
    <submittedName>
        <fullName evidence="2">Uncharacterized protein</fullName>
    </submittedName>
</protein>
<reference evidence="3" key="1">
    <citation type="submission" date="2023-07" db="EMBL/GenBank/DDBJ databases">
        <title>30 novel species of actinomycetes from the DSMZ collection.</title>
        <authorList>
            <person name="Nouioui I."/>
        </authorList>
    </citation>
    <scope>NUCLEOTIDE SEQUENCE [LARGE SCALE GENOMIC DNA]</scope>
    <source>
        <strain evidence="3">DSM 44938</strain>
    </source>
</reference>
<dbReference type="RefSeq" id="WP_311703963.1">
    <property type="nucleotide sequence ID" value="NZ_JAVREL010000004.1"/>
</dbReference>
<proteinExistence type="predicted"/>
<evidence type="ECO:0000313" key="3">
    <source>
        <dbReference type="Proteomes" id="UP001183246"/>
    </source>
</evidence>
<comment type="caution">
    <text evidence="2">The sequence shown here is derived from an EMBL/GenBank/DDBJ whole genome shotgun (WGS) entry which is preliminary data.</text>
</comment>
<accession>A0ABU2MMJ9</accession>
<feature type="region of interest" description="Disordered" evidence="1">
    <location>
        <begin position="1"/>
        <end position="30"/>
    </location>
</feature>
<evidence type="ECO:0000256" key="1">
    <source>
        <dbReference type="SAM" id="MobiDB-lite"/>
    </source>
</evidence>
<organism evidence="2 3">
    <name type="scientific">Streptomyces litchfieldiae</name>
    <dbReference type="NCBI Taxonomy" id="3075543"/>
    <lineage>
        <taxon>Bacteria</taxon>
        <taxon>Bacillati</taxon>
        <taxon>Actinomycetota</taxon>
        <taxon>Actinomycetes</taxon>
        <taxon>Kitasatosporales</taxon>
        <taxon>Streptomycetaceae</taxon>
        <taxon>Streptomyces</taxon>
    </lineage>
</organism>
<gene>
    <name evidence="2" type="ORF">RM590_09380</name>
</gene>
<keyword evidence="3" id="KW-1185">Reference proteome</keyword>
<sequence>MAGLTQDPPAQRLGRPANISREERLRRADTPATLIVDGLLAPGGAHRR</sequence>
<feature type="compositionally biased region" description="Basic and acidic residues" evidence="1">
    <location>
        <begin position="20"/>
        <end position="29"/>
    </location>
</feature>
<dbReference type="EMBL" id="JAVREL010000004">
    <property type="protein sequence ID" value="MDT0342829.1"/>
    <property type="molecule type" value="Genomic_DNA"/>
</dbReference>
<name>A0ABU2MMJ9_9ACTN</name>
<evidence type="ECO:0000313" key="2">
    <source>
        <dbReference type="EMBL" id="MDT0342829.1"/>
    </source>
</evidence>